<organism evidence="15 16">
    <name type="scientific">Salinivibrio costicola subsp. alcaliphilus</name>
    <dbReference type="NCBI Taxonomy" id="272773"/>
    <lineage>
        <taxon>Bacteria</taxon>
        <taxon>Pseudomonadati</taxon>
        <taxon>Pseudomonadota</taxon>
        <taxon>Gammaproteobacteria</taxon>
        <taxon>Vibrionales</taxon>
        <taxon>Vibrionaceae</taxon>
        <taxon>Salinivibrio</taxon>
    </lineage>
</organism>
<name>A0ABX3KTA0_SALCS</name>
<evidence type="ECO:0000259" key="13">
    <source>
        <dbReference type="PROSITE" id="PS50885"/>
    </source>
</evidence>
<evidence type="ECO:0000256" key="5">
    <source>
        <dbReference type="ARBA" id="ARBA00022679"/>
    </source>
</evidence>
<dbReference type="PROSITE" id="PS50109">
    <property type="entry name" value="HIS_KIN"/>
    <property type="match status" value="1"/>
</dbReference>
<dbReference type="PROSITE" id="PS50894">
    <property type="entry name" value="HPT"/>
    <property type="match status" value="1"/>
</dbReference>
<evidence type="ECO:0000256" key="1">
    <source>
        <dbReference type="ARBA" id="ARBA00000085"/>
    </source>
</evidence>
<dbReference type="CDD" id="cd16922">
    <property type="entry name" value="HATPase_EvgS-ArcB-TorS-like"/>
    <property type="match status" value="1"/>
</dbReference>
<dbReference type="InterPro" id="IPR036890">
    <property type="entry name" value="HATPase_C_sf"/>
</dbReference>
<evidence type="ECO:0000256" key="2">
    <source>
        <dbReference type="ARBA" id="ARBA00004370"/>
    </source>
</evidence>
<dbReference type="Pfam" id="PF01627">
    <property type="entry name" value="Hpt"/>
    <property type="match status" value="1"/>
</dbReference>
<evidence type="ECO:0000313" key="15">
    <source>
        <dbReference type="EMBL" id="OOF34956.1"/>
    </source>
</evidence>
<dbReference type="InterPro" id="IPR001789">
    <property type="entry name" value="Sig_transdc_resp-reg_receiver"/>
</dbReference>
<dbReference type="CDD" id="cd00082">
    <property type="entry name" value="HisKA"/>
    <property type="match status" value="1"/>
</dbReference>
<dbReference type="SUPFAM" id="SSF55874">
    <property type="entry name" value="ATPase domain of HSP90 chaperone/DNA topoisomerase II/histidine kinase"/>
    <property type="match status" value="1"/>
</dbReference>
<dbReference type="Pfam" id="PF00512">
    <property type="entry name" value="HisKA"/>
    <property type="match status" value="1"/>
</dbReference>
<gene>
    <name evidence="15" type="ORF">BZJ21_02725</name>
</gene>
<dbReference type="RefSeq" id="WP_077669070.1">
    <property type="nucleotide sequence ID" value="NZ_MUFR01000005.1"/>
</dbReference>
<dbReference type="PROSITE" id="PS50110">
    <property type="entry name" value="RESPONSE_REGULATORY"/>
    <property type="match status" value="1"/>
</dbReference>
<dbReference type="InterPro" id="IPR004358">
    <property type="entry name" value="Sig_transdc_His_kin-like_C"/>
</dbReference>
<dbReference type="Proteomes" id="UP000189431">
    <property type="component" value="Unassembled WGS sequence"/>
</dbReference>
<evidence type="ECO:0000259" key="14">
    <source>
        <dbReference type="PROSITE" id="PS50894"/>
    </source>
</evidence>
<dbReference type="SMART" id="SM00304">
    <property type="entry name" value="HAMP"/>
    <property type="match status" value="1"/>
</dbReference>
<dbReference type="InterPro" id="IPR036097">
    <property type="entry name" value="HisK_dim/P_sf"/>
</dbReference>
<proteinExistence type="predicted"/>
<evidence type="ECO:0000313" key="16">
    <source>
        <dbReference type="Proteomes" id="UP000189431"/>
    </source>
</evidence>
<dbReference type="InterPro" id="IPR003661">
    <property type="entry name" value="HisK_dim/P_dom"/>
</dbReference>
<evidence type="ECO:0000256" key="4">
    <source>
        <dbReference type="ARBA" id="ARBA00022553"/>
    </source>
</evidence>
<feature type="domain" description="Histidine kinase" evidence="11">
    <location>
        <begin position="414"/>
        <end position="641"/>
    </location>
</feature>
<dbReference type="InterPro" id="IPR011006">
    <property type="entry name" value="CheY-like_superfamily"/>
</dbReference>
<feature type="modified residue" description="4-aspartylphosphate" evidence="9">
    <location>
        <position position="856"/>
    </location>
</feature>
<keyword evidence="5" id="KW-0808">Transferase</keyword>
<dbReference type="Gene3D" id="3.30.565.10">
    <property type="entry name" value="Histidine kinase-like ATPase, C-terminal domain"/>
    <property type="match status" value="1"/>
</dbReference>
<dbReference type="InterPro" id="IPR005467">
    <property type="entry name" value="His_kinase_dom"/>
</dbReference>
<reference evidence="16" key="1">
    <citation type="submission" date="2017-01" db="EMBL/GenBank/DDBJ databases">
        <title>Draft genome of the species Salinivibrio costicola subsp. alcaliphilus.</title>
        <authorList>
            <person name="Lopez-Hermoso C."/>
            <person name="De La Haba R."/>
            <person name="Sanchez-Porro C."/>
            <person name="Ventosa A."/>
        </authorList>
    </citation>
    <scope>NUCLEOTIDE SEQUENCE [LARGE SCALE GENOMIC DNA]</scope>
    <source>
        <strain evidence="16">CBH448</strain>
    </source>
</reference>
<dbReference type="SMART" id="SM00448">
    <property type="entry name" value="REC"/>
    <property type="match status" value="1"/>
</dbReference>
<evidence type="ECO:0000256" key="3">
    <source>
        <dbReference type="ARBA" id="ARBA00012438"/>
    </source>
</evidence>
<comment type="subcellular location">
    <subcellularLocation>
        <location evidence="2">Membrane</location>
    </subcellularLocation>
</comment>
<feature type="transmembrane region" description="Helical" evidence="10">
    <location>
        <begin position="315"/>
        <end position="334"/>
    </location>
</feature>
<dbReference type="SUPFAM" id="SSF52172">
    <property type="entry name" value="CheY-like"/>
    <property type="match status" value="1"/>
</dbReference>
<dbReference type="SMART" id="SM00388">
    <property type="entry name" value="HisKA"/>
    <property type="match status" value="1"/>
</dbReference>
<keyword evidence="10" id="KW-0472">Membrane</keyword>
<dbReference type="Pfam" id="PF00672">
    <property type="entry name" value="HAMP"/>
    <property type="match status" value="1"/>
</dbReference>
<dbReference type="Gene3D" id="1.20.120.160">
    <property type="entry name" value="HPT domain"/>
    <property type="match status" value="1"/>
</dbReference>
<dbReference type="PROSITE" id="PS50885">
    <property type="entry name" value="HAMP"/>
    <property type="match status" value="1"/>
</dbReference>
<dbReference type="Gene3D" id="1.10.8.500">
    <property type="entry name" value="HAMP domain in histidine kinase"/>
    <property type="match status" value="1"/>
</dbReference>
<feature type="domain" description="HAMP" evidence="13">
    <location>
        <begin position="335"/>
        <end position="389"/>
    </location>
</feature>
<dbReference type="SMART" id="SM00387">
    <property type="entry name" value="HATPase_c"/>
    <property type="match status" value="1"/>
</dbReference>
<sequence>MKVNRPRPFSKSIVSKIGLIMTFITLMVLGLSVSSYIMQERVNRDVERATHHEIPSAIITMQMLRSVSDMNASMLKYVMGRHESLSVFLENQQDFENALKKLKTIKPDEKQQLEKVSQLYERFQRIAHQKVLTEFDPVAEQWARKQLMRLSIDVARPIDNLVAELKATQELKQPDNLAVLQYLDELVDENGDMLTELNQYLEGRTSSRQYFMEDMVTFEQYLSLTQFELNDPASLKKIARLNNHFTSFKRSGIAIFNNYQPNAKVAAMKAVRTLSDHEYHALENALSRFAQGTGNEVTRSMTDLQSILHSNQLNLGYLLLFILFVSSGMYFYIYQSFTQPIAALADSMQRLVAGDMTPPSSHFQDRTDEVGKIAQSLVIFRAHIISRNQAREQLIAEKERAESASRVKAQFLATMSHEIRTPMNGVIGMLDLLRRSSLTQSQHGLLSTVRESALSLLSIINDILDFSRTESGKLQLEQVTFSLSETVDQVMDTVSHNAKKQNVTLSLFIDPELPDSLIGDPNRLKQVLYNLVGNAIKFSGSHRDKLGKVDVKITPFDTGTPEKTGLNVTIADNGIGISPDKLDTIFQPFNQAESSTTREYGGSGLGLAICKNIIDLLDGEITVESEQDKGTEFQVRLSYTTDRLGAPHPAPLSRDDIDTLFIYLDLPDGELKHAINLYLNHLGIAHATANPNETLILQKEASSTPALVAARHVLLITQDTSDETRFDALGVKHIIALREKLSLNTHPNKYLVELFASPLTYRRLVHGIRVCLGLDSPEVSMLGESLELNIIPDMQARERHGKSIRGHILVAEDNPTNQRVLTQQLHYLGYHVVMVDDGEQALQAYQSTRFDLVLTDCHMPNKDGYALAAALREQQSSTGYVPIIAITANALSGEDARCFAAGMDDYITKPIELEQLESRLSHWLHQGSHSTTDKAQEETSTLSVQHESSPTVLDLSVIERLYAGQKHAYLDIIAIFRRRSLPSINTLSQLAPPFTDWQDIKDTAHKQKSATGSIGATELHQACLDAEHAANTQDTQALVKALAQMQTAIIRLTRALDTLEA</sequence>
<dbReference type="Gene3D" id="1.10.287.130">
    <property type="match status" value="1"/>
</dbReference>
<evidence type="ECO:0000256" key="9">
    <source>
        <dbReference type="PROSITE-ProRule" id="PRU00169"/>
    </source>
</evidence>
<evidence type="ECO:0000256" key="8">
    <source>
        <dbReference type="PROSITE-ProRule" id="PRU00110"/>
    </source>
</evidence>
<feature type="transmembrane region" description="Helical" evidence="10">
    <location>
        <begin position="17"/>
        <end position="38"/>
    </location>
</feature>
<keyword evidence="16" id="KW-1185">Reference proteome</keyword>
<dbReference type="EMBL" id="MUFR01000005">
    <property type="protein sequence ID" value="OOF34956.1"/>
    <property type="molecule type" value="Genomic_DNA"/>
</dbReference>
<keyword evidence="10" id="KW-1133">Transmembrane helix</keyword>
<dbReference type="Pfam" id="PF00072">
    <property type="entry name" value="Response_reg"/>
    <property type="match status" value="1"/>
</dbReference>
<feature type="domain" description="Response regulatory" evidence="12">
    <location>
        <begin position="807"/>
        <end position="924"/>
    </location>
</feature>
<comment type="caution">
    <text evidence="15">The sequence shown here is derived from an EMBL/GenBank/DDBJ whole genome shotgun (WGS) entry which is preliminary data.</text>
</comment>
<dbReference type="InterPro" id="IPR008207">
    <property type="entry name" value="Sig_transdc_His_kin_Hpt_dom"/>
</dbReference>
<dbReference type="PANTHER" id="PTHR45339">
    <property type="entry name" value="HYBRID SIGNAL TRANSDUCTION HISTIDINE KINASE J"/>
    <property type="match status" value="1"/>
</dbReference>
<accession>A0ABX3KTA0</accession>
<evidence type="ECO:0000256" key="10">
    <source>
        <dbReference type="SAM" id="Phobius"/>
    </source>
</evidence>
<protein>
    <recommendedName>
        <fullName evidence="3">histidine kinase</fullName>
        <ecNumber evidence="3">2.7.13.3</ecNumber>
    </recommendedName>
</protein>
<feature type="modified residue" description="Phosphohistidine" evidence="8">
    <location>
        <position position="1005"/>
    </location>
</feature>
<dbReference type="Gene3D" id="3.40.50.2300">
    <property type="match status" value="1"/>
</dbReference>
<dbReference type="InterPro" id="IPR003660">
    <property type="entry name" value="HAMP_dom"/>
</dbReference>
<dbReference type="SUPFAM" id="SSF47226">
    <property type="entry name" value="Histidine-containing phosphotransfer domain, HPT domain"/>
    <property type="match status" value="1"/>
</dbReference>
<dbReference type="CDD" id="cd17546">
    <property type="entry name" value="REC_hyHK_CKI1_RcsC-like"/>
    <property type="match status" value="1"/>
</dbReference>
<dbReference type="EC" id="2.7.13.3" evidence="3"/>
<keyword evidence="4 9" id="KW-0597">Phosphoprotein</keyword>
<feature type="domain" description="HPt" evidence="14">
    <location>
        <begin position="965"/>
        <end position="1061"/>
    </location>
</feature>
<evidence type="ECO:0000256" key="7">
    <source>
        <dbReference type="ARBA" id="ARBA00023012"/>
    </source>
</evidence>
<dbReference type="SUPFAM" id="SSF47384">
    <property type="entry name" value="Homodimeric domain of signal transducing histidine kinase"/>
    <property type="match status" value="1"/>
</dbReference>
<dbReference type="InterPro" id="IPR003594">
    <property type="entry name" value="HATPase_dom"/>
</dbReference>
<keyword evidence="6" id="KW-0418">Kinase</keyword>
<evidence type="ECO:0000256" key="6">
    <source>
        <dbReference type="ARBA" id="ARBA00022777"/>
    </source>
</evidence>
<keyword evidence="7" id="KW-0902">Two-component regulatory system</keyword>
<dbReference type="InterPro" id="IPR036641">
    <property type="entry name" value="HPT_dom_sf"/>
</dbReference>
<keyword evidence="10" id="KW-0812">Transmembrane</keyword>
<dbReference type="PANTHER" id="PTHR45339:SF5">
    <property type="entry name" value="HISTIDINE KINASE"/>
    <property type="match status" value="1"/>
</dbReference>
<dbReference type="Pfam" id="PF02518">
    <property type="entry name" value="HATPase_c"/>
    <property type="match status" value="1"/>
</dbReference>
<comment type="catalytic activity">
    <reaction evidence="1">
        <text>ATP + protein L-histidine = ADP + protein N-phospho-L-histidine.</text>
        <dbReference type="EC" id="2.7.13.3"/>
    </reaction>
</comment>
<evidence type="ECO:0000259" key="11">
    <source>
        <dbReference type="PROSITE" id="PS50109"/>
    </source>
</evidence>
<evidence type="ECO:0000259" key="12">
    <source>
        <dbReference type="PROSITE" id="PS50110"/>
    </source>
</evidence>
<dbReference type="PRINTS" id="PR00344">
    <property type="entry name" value="BCTRLSENSOR"/>
</dbReference>